<dbReference type="NCBIfam" id="NF009897">
    <property type="entry name" value="PRK13357.1"/>
    <property type="match status" value="1"/>
</dbReference>
<dbReference type="PIRSF" id="PIRSF006468">
    <property type="entry name" value="BCAT1"/>
    <property type="match status" value="1"/>
</dbReference>
<dbReference type="InterPro" id="IPR043132">
    <property type="entry name" value="BCAT-like_C"/>
</dbReference>
<dbReference type="InterPro" id="IPR036038">
    <property type="entry name" value="Aminotransferase-like"/>
</dbReference>
<accession>A0ABR4MXR2</accession>
<evidence type="ECO:0000256" key="4">
    <source>
        <dbReference type="ARBA" id="ARBA00022679"/>
    </source>
</evidence>
<comment type="similarity">
    <text evidence="2">Belongs to the class-IV pyridoxal-phosphate-dependent aminotransferase family.</text>
</comment>
<dbReference type="SUPFAM" id="SSF56752">
    <property type="entry name" value="D-aminoacid aminotransferase-like PLP-dependent enzymes"/>
    <property type="match status" value="1"/>
</dbReference>
<keyword evidence="5" id="KW-0663">Pyridoxal phosphate</keyword>
<dbReference type="Gene3D" id="3.30.470.10">
    <property type="match status" value="1"/>
</dbReference>
<keyword evidence="4" id="KW-0808">Transferase</keyword>
<dbReference type="InterPro" id="IPR005786">
    <property type="entry name" value="B_amino_transII"/>
</dbReference>
<evidence type="ECO:0000313" key="6">
    <source>
        <dbReference type="EMBL" id="KAL2912051.1"/>
    </source>
</evidence>
<comment type="cofactor">
    <cofactor evidence="1">
        <name>pyridoxal 5'-phosphate</name>
        <dbReference type="ChEBI" id="CHEBI:597326"/>
    </cofactor>
</comment>
<dbReference type="EMBL" id="JADGIZ020000078">
    <property type="protein sequence ID" value="KAL2912051.1"/>
    <property type="molecule type" value="Genomic_DNA"/>
</dbReference>
<dbReference type="InterPro" id="IPR033939">
    <property type="entry name" value="BCAT_family"/>
</dbReference>
<dbReference type="Pfam" id="PF01063">
    <property type="entry name" value="Aminotran_4"/>
    <property type="match status" value="1"/>
</dbReference>
<dbReference type="NCBIfam" id="TIGR01123">
    <property type="entry name" value="ilvE_II"/>
    <property type="match status" value="1"/>
</dbReference>
<dbReference type="PANTHER" id="PTHR42825">
    <property type="entry name" value="AMINO ACID AMINOTRANSFERASE"/>
    <property type="match status" value="1"/>
</dbReference>
<reference evidence="6 7" key="1">
    <citation type="submission" date="2023-09" db="EMBL/GenBank/DDBJ databases">
        <title>Pangenome analysis of Batrachochytrium dendrobatidis and related Chytrids.</title>
        <authorList>
            <person name="Yacoub M.N."/>
            <person name="Stajich J.E."/>
            <person name="James T.Y."/>
        </authorList>
    </citation>
    <scope>NUCLEOTIDE SEQUENCE [LARGE SCALE GENOMIC DNA]</scope>
    <source>
        <strain evidence="6 7">JEL0888</strain>
    </source>
</reference>
<proteinExistence type="inferred from homology"/>
<evidence type="ECO:0000256" key="5">
    <source>
        <dbReference type="ARBA" id="ARBA00022898"/>
    </source>
</evidence>
<comment type="caution">
    <text evidence="6">The sequence shown here is derived from an EMBL/GenBank/DDBJ whole genome shotgun (WGS) entry which is preliminary data.</text>
</comment>
<keyword evidence="3" id="KW-0032">Aminotransferase</keyword>
<dbReference type="CDD" id="cd01557">
    <property type="entry name" value="BCAT_beta_family"/>
    <property type="match status" value="1"/>
</dbReference>
<evidence type="ECO:0000256" key="3">
    <source>
        <dbReference type="ARBA" id="ARBA00022576"/>
    </source>
</evidence>
<dbReference type="InterPro" id="IPR001544">
    <property type="entry name" value="Aminotrans_IV"/>
</dbReference>
<dbReference type="Proteomes" id="UP001527925">
    <property type="component" value="Unassembled WGS sequence"/>
</dbReference>
<gene>
    <name evidence="6" type="ORF">HK105_208480</name>
</gene>
<evidence type="ECO:0000313" key="7">
    <source>
        <dbReference type="Proteomes" id="UP001527925"/>
    </source>
</evidence>
<protein>
    <recommendedName>
        <fullName evidence="8">Branched-chain-amino-acid aminotransferase</fullName>
    </recommendedName>
</protein>
<evidence type="ECO:0008006" key="8">
    <source>
        <dbReference type="Google" id="ProtNLM"/>
    </source>
</evidence>
<name>A0ABR4MXR2_9FUNG</name>
<dbReference type="PANTHER" id="PTHR42825:SF2">
    <property type="entry name" value="BRANCHED-CHAIN-AMINO-ACID AMINOTRANSFERASE 3, CHLOROPLASTIC-RELATED"/>
    <property type="match status" value="1"/>
</dbReference>
<keyword evidence="7" id="KW-1185">Reference proteome</keyword>
<sequence length="408" mass="44654">MTAPPRIDDAAAAAAAAIDWDKLGFDIVRTRSYAEYTWRDGAWDAGVLVPSGPLSLDVWATSLHYGQACFEGLKAFRMRDGKVRVFRPDVNARRLQLSCRAISMPEVSVELFVEAVNRAVTDNLDFVPPYGHSGSLYIRPFVVGSGPQVGLTPAPEFKFIVVVNPVGDYYRGGISQPVRAVIQHGFDRAAPRGTGHTKVAGNYAPCLGPTTRAKKHGYTVMLFLDPKTNRYIDEFATSNFAALTRPDVNGRRTYVTPRSRSILSSVTNRSLTELAVKHFGWTAERRQVSWDEVRSGAFDEVVACGTAVVVTPIGAIDREVLLDTAGASADPRVAPLSSATTGIEHLWDDAELDNYTDDDDAAPRAVQSVEFSSNFEGFKQLQKAYRQIQTGDLDGWESYGWMLPAAGL</sequence>
<evidence type="ECO:0000256" key="2">
    <source>
        <dbReference type="ARBA" id="ARBA00009320"/>
    </source>
</evidence>
<organism evidence="6 7">
    <name type="scientific">Polyrhizophydium stewartii</name>
    <dbReference type="NCBI Taxonomy" id="2732419"/>
    <lineage>
        <taxon>Eukaryota</taxon>
        <taxon>Fungi</taxon>
        <taxon>Fungi incertae sedis</taxon>
        <taxon>Chytridiomycota</taxon>
        <taxon>Chytridiomycota incertae sedis</taxon>
        <taxon>Chytridiomycetes</taxon>
        <taxon>Rhizophydiales</taxon>
        <taxon>Rhizophydiales incertae sedis</taxon>
        <taxon>Polyrhizophydium</taxon>
    </lineage>
</organism>
<evidence type="ECO:0000256" key="1">
    <source>
        <dbReference type="ARBA" id="ARBA00001933"/>
    </source>
</evidence>
<dbReference type="Gene3D" id="3.20.10.10">
    <property type="entry name" value="D-amino Acid Aminotransferase, subunit A, domain 2"/>
    <property type="match status" value="1"/>
</dbReference>
<dbReference type="InterPro" id="IPR043131">
    <property type="entry name" value="BCAT-like_N"/>
</dbReference>